<dbReference type="CDD" id="cd05006">
    <property type="entry name" value="SIS_GmhA"/>
    <property type="match status" value="1"/>
</dbReference>
<keyword evidence="2" id="KW-0413">Isomerase</keyword>
<dbReference type="EC" id="5.3.1.28" evidence="2"/>
<dbReference type="Proteomes" id="UP000245728">
    <property type="component" value="Chromosome"/>
</dbReference>
<evidence type="ECO:0000313" key="2">
    <source>
        <dbReference type="EMBL" id="AWL12937.1"/>
    </source>
</evidence>
<dbReference type="InterPro" id="IPR046348">
    <property type="entry name" value="SIS_dom_sf"/>
</dbReference>
<protein>
    <submittedName>
        <fullName evidence="2">D-sedoheptulose 7-phosphate isomerase</fullName>
        <ecNumber evidence="2">5.3.1.28</ecNumber>
    </submittedName>
</protein>
<dbReference type="InterPro" id="IPR035461">
    <property type="entry name" value="GmhA/DiaA"/>
</dbReference>
<dbReference type="GO" id="GO:1901135">
    <property type="term" value="P:carbohydrate derivative metabolic process"/>
    <property type="evidence" value="ECO:0007669"/>
    <property type="project" value="InterPro"/>
</dbReference>
<organism evidence="2 3">
    <name type="scientific">Saliniradius amylolyticus</name>
    <dbReference type="NCBI Taxonomy" id="2183582"/>
    <lineage>
        <taxon>Bacteria</taxon>
        <taxon>Pseudomonadati</taxon>
        <taxon>Pseudomonadota</taxon>
        <taxon>Gammaproteobacteria</taxon>
        <taxon>Alteromonadales</taxon>
        <taxon>Alteromonadaceae</taxon>
        <taxon>Saliniradius</taxon>
    </lineage>
</organism>
<accession>A0A2S2E7K8</accession>
<proteinExistence type="predicted"/>
<dbReference type="Pfam" id="PF13580">
    <property type="entry name" value="SIS_2"/>
    <property type="match status" value="1"/>
</dbReference>
<evidence type="ECO:0000259" key="1">
    <source>
        <dbReference type="PROSITE" id="PS51464"/>
    </source>
</evidence>
<dbReference type="RefSeq" id="WP_109340466.1">
    <property type="nucleotide sequence ID" value="NZ_CP029347.1"/>
</dbReference>
<dbReference type="Gene3D" id="3.40.50.10490">
    <property type="entry name" value="Glucose-6-phosphate isomerase like protein, domain 1"/>
    <property type="match status" value="1"/>
</dbReference>
<keyword evidence="3" id="KW-1185">Reference proteome</keyword>
<dbReference type="AlphaFoldDB" id="A0A2S2E7K8"/>
<dbReference type="PANTHER" id="PTHR30390:SF6">
    <property type="entry name" value="DNAA INITIATOR-ASSOCIATING PROTEIN DIAA"/>
    <property type="match status" value="1"/>
</dbReference>
<dbReference type="PROSITE" id="PS51464">
    <property type="entry name" value="SIS"/>
    <property type="match status" value="1"/>
</dbReference>
<dbReference type="PANTHER" id="PTHR30390">
    <property type="entry name" value="SEDOHEPTULOSE 7-PHOSPHATE ISOMERASE / DNAA INITIATOR-ASSOCIATING FACTOR FOR REPLICATION INITIATION"/>
    <property type="match status" value="1"/>
</dbReference>
<dbReference type="KEGG" id="salh:HMF8227_02485"/>
<reference evidence="2 3" key="1">
    <citation type="submission" date="2018-05" db="EMBL/GenBank/DDBJ databases">
        <title>Salinimonas sp. HMF8227 Genome sequencing and assembly.</title>
        <authorList>
            <person name="Kang H."/>
            <person name="Kang J."/>
            <person name="Cha I."/>
            <person name="Kim H."/>
            <person name="Joh K."/>
        </authorList>
    </citation>
    <scope>NUCLEOTIDE SEQUENCE [LARGE SCALE GENOMIC DNA]</scope>
    <source>
        <strain evidence="2 3">HMF8227</strain>
    </source>
</reference>
<dbReference type="InterPro" id="IPR050099">
    <property type="entry name" value="SIS_GmhA/DiaA_subfam"/>
</dbReference>
<dbReference type="OrthoDB" id="9810929at2"/>
<name>A0A2S2E7K8_9ALTE</name>
<dbReference type="GO" id="GO:0016853">
    <property type="term" value="F:isomerase activity"/>
    <property type="evidence" value="ECO:0007669"/>
    <property type="project" value="UniProtKB-KW"/>
</dbReference>
<evidence type="ECO:0000313" key="3">
    <source>
        <dbReference type="Proteomes" id="UP000245728"/>
    </source>
</evidence>
<gene>
    <name evidence="2" type="primary">gmhA</name>
    <name evidence="2" type="ORF">HMF8227_02485</name>
</gene>
<dbReference type="GO" id="GO:0097367">
    <property type="term" value="F:carbohydrate derivative binding"/>
    <property type="evidence" value="ECO:0007669"/>
    <property type="project" value="InterPro"/>
</dbReference>
<sequence>MIEKIRDNFTESIQTKIAAVEILPEHIERAIYMLVQALVSGNKILCCGNGGGAALAQHFAAILTDHYDRDRPSLPALAVGGDTTGMTTIANNAHFSDIFAKPIRALGQSGDVLLTIAAKGNSRNIINAMEAALSRDMTIIALSGDDGGEMAGLLGPNDVEIRIPSSSRPRIHETQLMILHSLCEGIEDCLFPDDSGDLS</sequence>
<dbReference type="EMBL" id="CP029347">
    <property type="protein sequence ID" value="AWL12937.1"/>
    <property type="molecule type" value="Genomic_DNA"/>
</dbReference>
<dbReference type="SUPFAM" id="SSF53697">
    <property type="entry name" value="SIS domain"/>
    <property type="match status" value="1"/>
</dbReference>
<feature type="domain" description="SIS" evidence="1">
    <location>
        <begin position="34"/>
        <end position="192"/>
    </location>
</feature>
<dbReference type="InterPro" id="IPR001347">
    <property type="entry name" value="SIS_dom"/>
</dbReference>